<dbReference type="Proteomes" id="UP001178888">
    <property type="component" value="Unassembled WGS sequence"/>
</dbReference>
<gene>
    <name evidence="3" type="ORF">E2K98_07270</name>
    <name evidence="2" type="ORF">RCG21_13300</name>
</gene>
<keyword evidence="1" id="KW-0812">Transmembrane</keyword>
<sequence length="137" mass="15848">MYFHIVVAVLCWVLAISIPTLSDRYIVALMVLGFIALLFFLRELLRQVNENFLVQVEEAENSDIHTLSSFQGRFLMIRDEESPFSDEFTYIIFQSGSVEIPLFCRNLMIIQKAAQATSEIIVYYKDNVLVNVEELDD</sequence>
<accession>A0A4R5VXT6</accession>
<evidence type="ECO:0000313" key="4">
    <source>
        <dbReference type="Proteomes" id="UP000295132"/>
    </source>
</evidence>
<evidence type="ECO:0000313" key="5">
    <source>
        <dbReference type="Proteomes" id="UP001178888"/>
    </source>
</evidence>
<dbReference type="RefSeq" id="WP_133333582.1">
    <property type="nucleotide sequence ID" value="NZ_JAVGVR010000001.1"/>
</dbReference>
<dbReference type="EMBL" id="SMYO01000003">
    <property type="protein sequence ID" value="TDK63241.1"/>
    <property type="molecule type" value="Genomic_DNA"/>
</dbReference>
<comment type="caution">
    <text evidence="3">The sequence shown here is derived from an EMBL/GenBank/DDBJ whole genome shotgun (WGS) entry which is preliminary data.</text>
</comment>
<evidence type="ECO:0000256" key="1">
    <source>
        <dbReference type="SAM" id="Phobius"/>
    </source>
</evidence>
<name>A0A4R5VXT6_9BACI</name>
<protein>
    <submittedName>
        <fullName evidence="3">Uncharacterized protein</fullName>
    </submittedName>
</protein>
<organism evidence="3 4">
    <name type="scientific">Bacillus salipaludis</name>
    <dbReference type="NCBI Taxonomy" id="2547811"/>
    <lineage>
        <taxon>Bacteria</taxon>
        <taxon>Bacillati</taxon>
        <taxon>Bacillota</taxon>
        <taxon>Bacilli</taxon>
        <taxon>Bacillales</taxon>
        <taxon>Bacillaceae</taxon>
        <taxon>Bacillus</taxon>
    </lineage>
</organism>
<evidence type="ECO:0000313" key="3">
    <source>
        <dbReference type="EMBL" id="TDK63241.1"/>
    </source>
</evidence>
<evidence type="ECO:0000313" key="2">
    <source>
        <dbReference type="EMBL" id="MDQ6597322.1"/>
    </source>
</evidence>
<reference evidence="3 4" key="1">
    <citation type="submission" date="2019-03" db="EMBL/GenBank/DDBJ databases">
        <title>Bacillus niacini sp. nov. a Nicotinate-Metabolizing Mesophile Isolated from Soil.</title>
        <authorList>
            <person name="Zhang G."/>
        </authorList>
    </citation>
    <scope>NUCLEOTIDE SEQUENCE [LARGE SCALE GENOMIC DNA]</scope>
    <source>
        <strain evidence="3 4">WN066</strain>
    </source>
</reference>
<reference evidence="2" key="2">
    <citation type="submission" date="2023-08" db="EMBL/GenBank/DDBJ databases">
        <title>Nitrogen cycling bacteria in agricultural field soils.</title>
        <authorList>
            <person name="Jang J."/>
        </authorList>
    </citation>
    <scope>NUCLEOTIDE SEQUENCE</scope>
    <source>
        <strain evidence="2">PS3-36</strain>
    </source>
</reference>
<dbReference type="Proteomes" id="UP000295132">
    <property type="component" value="Unassembled WGS sequence"/>
</dbReference>
<dbReference type="EMBL" id="JAVGVR010000001">
    <property type="protein sequence ID" value="MDQ6597322.1"/>
    <property type="molecule type" value="Genomic_DNA"/>
</dbReference>
<keyword evidence="1" id="KW-1133">Transmembrane helix</keyword>
<feature type="transmembrane region" description="Helical" evidence="1">
    <location>
        <begin position="25"/>
        <end position="45"/>
    </location>
</feature>
<keyword evidence="5" id="KW-1185">Reference proteome</keyword>
<keyword evidence="1" id="KW-0472">Membrane</keyword>
<dbReference type="AlphaFoldDB" id="A0A4R5VXT6"/>
<proteinExistence type="predicted"/>